<evidence type="ECO:0000313" key="1">
    <source>
        <dbReference type="EMBL" id="RLM75281.1"/>
    </source>
</evidence>
<organism evidence="1 2">
    <name type="scientific">Panicum miliaceum</name>
    <name type="common">Proso millet</name>
    <name type="synonym">Broomcorn millet</name>
    <dbReference type="NCBI Taxonomy" id="4540"/>
    <lineage>
        <taxon>Eukaryota</taxon>
        <taxon>Viridiplantae</taxon>
        <taxon>Streptophyta</taxon>
        <taxon>Embryophyta</taxon>
        <taxon>Tracheophyta</taxon>
        <taxon>Spermatophyta</taxon>
        <taxon>Magnoliopsida</taxon>
        <taxon>Liliopsida</taxon>
        <taxon>Poales</taxon>
        <taxon>Poaceae</taxon>
        <taxon>PACMAD clade</taxon>
        <taxon>Panicoideae</taxon>
        <taxon>Panicodae</taxon>
        <taxon>Paniceae</taxon>
        <taxon>Panicinae</taxon>
        <taxon>Panicum</taxon>
        <taxon>Panicum sect. Panicum</taxon>
    </lineage>
</organism>
<dbReference type="OrthoDB" id="684246at2759"/>
<dbReference type="AlphaFoldDB" id="A0A3L6QAM8"/>
<dbReference type="Proteomes" id="UP000275267">
    <property type="component" value="Unassembled WGS sequence"/>
</dbReference>
<sequence>MSAPTVLVAARECNKILLPHAASINGSYIRASLTAVTITVSELTALARELGELDRARPHDKLGGCVRTVEETVGGAKEQLATLRRLDAVGDEKMGEFDLKGVADWIKSVEKNFRQQCSENGDLKDLPRELPGLAWWTTPYLPPWLSSFGPLHIR</sequence>
<protein>
    <recommendedName>
        <fullName evidence="3">Pectinesterase inhibitor domain-containing protein</fullName>
    </recommendedName>
</protein>
<keyword evidence="2" id="KW-1185">Reference proteome</keyword>
<dbReference type="EMBL" id="PQIB02000013">
    <property type="protein sequence ID" value="RLM75281.1"/>
    <property type="molecule type" value="Genomic_DNA"/>
</dbReference>
<evidence type="ECO:0000313" key="2">
    <source>
        <dbReference type="Proteomes" id="UP000275267"/>
    </source>
</evidence>
<evidence type="ECO:0008006" key="3">
    <source>
        <dbReference type="Google" id="ProtNLM"/>
    </source>
</evidence>
<proteinExistence type="predicted"/>
<accession>A0A3L6QAM8</accession>
<name>A0A3L6QAM8_PANMI</name>
<reference evidence="2" key="1">
    <citation type="journal article" date="2019" name="Nat. Commun.">
        <title>The genome of broomcorn millet.</title>
        <authorList>
            <person name="Zou C."/>
            <person name="Miki D."/>
            <person name="Li D."/>
            <person name="Tang Q."/>
            <person name="Xiao L."/>
            <person name="Rajput S."/>
            <person name="Deng P."/>
            <person name="Jia W."/>
            <person name="Huang R."/>
            <person name="Zhang M."/>
            <person name="Sun Y."/>
            <person name="Hu J."/>
            <person name="Fu X."/>
            <person name="Schnable P.S."/>
            <person name="Li F."/>
            <person name="Zhang H."/>
            <person name="Feng B."/>
            <person name="Zhu X."/>
            <person name="Liu R."/>
            <person name="Schnable J.C."/>
            <person name="Zhu J.-K."/>
            <person name="Zhang H."/>
        </authorList>
    </citation>
    <scope>NUCLEOTIDE SEQUENCE [LARGE SCALE GENOMIC DNA]</scope>
</reference>
<comment type="caution">
    <text evidence="1">The sequence shown here is derived from an EMBL/GenBank/DDBJ whole genome shotgun (WGS) entry which is preliminary data.</text>
</comment>
<gene>
    <name evidence="1" type="ORF">C2845_PM15G05910</name>
</gene>